<sequence length="86" mass="10019">TYITNLKSLIDRDLTLYKALQTNKFNQDQGSNCALLLLNEKKNYLTNMKKKFKVYTDDYVENIESISNHKIIKSEKISNNNLSDTL</sequence>
<accession>X0SF53</accession>
<comment type="caution">
    <text evidence="1">The sequence shown here is derived from an EMBL/GenBank/DDBJ whole genome shotgun (WGS) entry which is preliminary data.</text>
</comment>
<gene>
    <name evidence="1" type="ORF">S01H1_03727</name>
</gene>
<protein>
    <submittedName>
        <fullName evidence="1">Uncharacterized protein</fullName>
    </submittedName>
</protein>
<reference evidence="1" key="1">
    <citation type="journal article" date="2014" name="Front. Microbiol.">
        <title>High frequency of phylogenetically diverse reductive dehalogenase-homologous genes in deep subseafloor sedimentary metagenomes.</title>
        <authorList>
            <person name="Kawai M."/>
            <person name="Futagami T."/>
            <person name="Toyoda A."/>
            <person name="Takaki Y."/>
            <person name="Nishi S."/>
            <person name="Hori S."/>
            <person name="Arai W."/>
            <person name="Tsubouchi T."/>
            <person name="Morono Y."/>
            <person name="Uchiyama I."/>
            <person name="Ito T."/>
            <person name="Fujiyama A."/>
            <person name="Inagaki F."/>
            <person name="Takami H."/>
        </authorList>
    </citation>
    <scope>NUCLEOTIDE SEQUENCE</scope>
    <source>
        <strain evidence="1">Expedition CK06-06</strain>
    </source>
</reference>
<name>X0SF53_9ZZZZ</name>
<feature type="non-terminal residue" evidence="1">
    <location>
        <position position="1"/>
    </location>
</feature>
<dbReference type="AlphaFoldDB" id="X0SF53"/>
<proteinExistence type="predicted"/>
<evidence type="ECO:0000313" key="1">
    <source>
        <dbReference type="EMBL" id="GAF79678.1"/>
    </source>
</evidence>
<organism evidence="1">
    <name type="scientific">marine sediment metagenome</name>
    <dbReference type="NCBI Taxonomy" id="412755"/>
    <lineage>
        <taxon>unclassified sequences</taxon>
        <taxon>metagenomes</taxon>
        <taxon>ecological metagenomes</taxon>
    </lineage>
</organism>
<dbReference type="EMBL" id="BARS01002006">
    <property type="protein sequence ID" value="GAF79678.1"/>
    <property type="molecule type" value="Genomic_DNA"/>
</dbReference>